<evidence type="ECO:0000256" key="1">
    <source>
        <dbReference type="ARBA" id="ARBA00004141"/>
    </source>
</evidence>
<comment type="subcellular location">
    <subcellularLocation>
        <location evidence="1">Membrane</location>
        <topology evidence="1">Multi-pass membrane protein</topology>
    </subcellularLocation>
</comment>
<feature type="transmembrane region" description="Helical" evidence="8">
    <location>
        <begin position="106"/>
        <end position="130"/>
    </location>
</feature>
<keyword evidence="3" id="KW-0813">Transport</keyword>
<evidence type="ECO:0000256" key="2">
    <source>
        <dbReference type="ARBA" id="ARBA00007998"/>
    </source>
</evidence>
<dbReference type="STRING" id="1121429.SAMN02745133_01857"/>
<feature type="transmembrane region" description="Helical" evidence="8">
    <location>
        <begin position="330"/>
        <end position="353"/>
    </location>
</feature>
<dbReference type="PANTHER" id="PTHR34975:SF2">
    <property type="entry name" value="SPORE GERMINATION PROTEIN A2"/>
    <property type="match status" value="1"/>
</dbReference>
<evidence type="ECO:0000256" key="4">
    <source>
        <dbReference type="ARBA" id="ARBA00022544"/>
    </source>
</evidence>
<keyword evidence="10" id="KW-1185">Reference proteome</keyword>
<feature type="transmembrane region" description="Helical" evidence="8">
    <location>
        <begin position="213"/>
        <end position="231"/>
    </location>
</feature>
<dbReference type="InterPro" id="IPR004761">
    <property type="entry name" value="Spore_GerAB"/>
</dbReference>
<keyword evidence="6 8" id="KW-1133">Transmembrane helix</keyword>
<accession>A0A1M4Z0T3</accession>
<feature type="transmembrane region" description="Helical" evidence="8">
    <location>
        <begin position="81"/>
        <end position="100"/>
    </location>
</feature>
<keyword evidence="5 8" id="KW-0812">Transmembrane</keyword>
<feature type="transmembrane region" description="Helical" evidence="8">
    <location>
        <begin position="262"/>
        <end position="287"/>
    </location>
</feature>
<dbReference type="OrthoDB" id="1675410at2"/>
<reference evidence="10" key="1">
    <citation type="submission" date="2016-11" db="EMBL/GenBank/DDBJ databases">
        <authorList>
            <person name="Varghese N."/>
            <person name="Submissions S."/>
        </authorList>
    </citation>
    <scope>NUCLEOTIDE SEQUENCE [LARGE SCALE GENOMIC DNA]</scope>
    <source>
        <strain evidence="10">DSM 12395</strain>
    </source>
</reference>
<feature type="transmembrane region" description="Helical" evidence="8">
    <location>
        <begin position="185"/>
        <end position="206"/>
    </location>
</feature>
<gene>
    <name evidence="9" type="ORF">SAMN02745133_01857</name>
</gene>
<evidence type="ECO:0000256" key="3">
    <source>
        <dbReference type="ARBA" id="ARBA00022448"/>
    </source>
</evidence>
<keyword evidence="7 8" id="KW-0472">Membrane</keyword>
<feature type="transmembrane region" description="Helical" evidence="8">
    <location>
        <begin position="299"/>
        <end position="318"/>
    </location>
</feature>
<dbReference type="GO" id="GO:0016020">
    <property type="term" value="C:membrane"/>
    <property type="evidence" value="ECO:0007669"/>
    <property type="project" value="UniProtKB-SubCell"/>
</dbReference>
<evidence type="ECO:0000313" key="10">
    <source>
        <dbReference type="Proteomes" id="UP000184148"/>
    </source>
</evidence>
<keyword evidence="4" id="KW-0309">Germination</keyword>
<evidence type="ECO:0000256" key="7">
    <source>
        <dbReference type="ARBA" id="ARBA00023136"/>
    </source>
</evidence>
<dbReference type="Pfam" id="PF03845">
    <property type="entry name" value="Spore_permease"/>
    <property type="match status" value="1"/>
</dbReference>
<dbReference type="AlphaFoldDB" id="A0A1M4Z0T3"/>
<dbReference type="RefSeq" id="WP_073239035.1">
    <property type="nucleotide sequence ID" value="NZ_FQUY01000012.1"/>
</dbReference>
<dbReference type="PANTHER" id="PTHR34975">
    <property type="entry name" value="SPORE GERMINATION PROTEIN A2"/>
    <property type="match status" value="1"/>
</dbReference>
<organism evidence="9 10">
    <name type="scientific">Desulforamulus putei DSM 12395</name>
    <dbReference type="NCBI Taxonomy" id="1121429"/>
    <lineage>
        <taxon>Bacteria</taxon>
        <taxon>Bacillati</taxon>
        <taxon>Bacillota</taxon>
        <taxon>Clostridia</taxon>
        <taxon>Eubacteriales</taxon>
        <taxon>Peptococcaceae</taxon>
        <taxon>Desulforamulus</taxon>
    </lineage>
</organism>
<proteinExistence type="inferred from homology"/>
<evidence type="ECO:0000256" key="5">
    <source>
        <dbReference type="ARBA" id="ARBA00022692"/>
    </source>
</evidence>
<name>A0A1M4Z0T3_9FIRM</name>
<dbReference type="Proteomes" id="UP000184148">
    <property type="component" value="Unassembled WGS sequence"/>
</dbReference>
<dbReference type="GO" id="GO:0009847">
    <property type="term" value="P:spore germination"/>
    <property type="evidence" value="ECO:0007669"/>
    <property type="project" value="InterPro"/>
</dbReference>
<evidence type="ECO:0000313" key="9">
    <source>
        <dbReference type="EMBL" id="SHF11590.1"/>
    </source>
</evidence>
<feature type="transmembrane region" description="Helical" evidence="8">
    <location>
        <begin position="142"/>
        <end position="165"/>
    </location>
</feature>
<sequence>MGKAYISDRQFFFLMLGFVVGTALFLVPSAVIEMAGQDAWLAPFIAMLPGIILLSLLLSLHKMYPGNSIVQYSERILGLPGKAVGLLIIWFAFHLGALVLRNIVNFIDVIFLVDTPAAVLYVTITALSAFAVRLGIEVMARALGIALIFILVFFTIIQATAMLFAQYDNLTPVLEHGIMPVARSVIGITSFPAGEIVVFGMVLYHVKESRGVAWYPLAGLVAGLFMLFLSIERSITVLSPAVAARAVYTPLVTINSIPGGQILVTLMAIIWYFFSIIKFMICYYAFVQGASHWAGVSDFRPLVLPAGALMAVFSIYVYESAIDELFFAKSIWPVYAIPLEYGIPLLLWIGALLRKTLAPGKNKTKS</sequence>
<evidence type="ECO:0000256" key="6">
    <source>
        <dbReference type="ARBA" id="ARBA00022989"/>
    </source>
</evidence>
<evidence type="ECO:0000256" key="8">
    <source>
        <dbReference type="SAM" id="Phobius"/>
    </source>
</evidence>
<feature type="transmembrane region" description="Helical" evidence="8">
    <location>
        <begin position="40"/>
        <end position="60"/>
    </location>
</feature>
<dbReference type="NCBIfam" id="TIGR00912">
    <property type="entry name" value="2A0309"/>
    <property type="match status" value="1"/>
</dbReference>
<dbReference type="EMBL" id="FQUY01000012">
    <property type="protein sequence ID" value="SHF11590.1"/>
    <property type="molecule type" value="Genomic_DNA"/>
</dbReference>
<protein>
    <submittedName>
        <fullName evidence="9">Spore germination protein KB</fullName>
    </submittedName>
</protein>
<feature type="transmembrane region" description="Helical" evidence="8">
    <location>
        <begin position="12"/>
        <end position="34"/>
    </location>
</feature>
<comment type="similarity">
    <text evidence="2">Belongs to the amino acid-polyamine-organocation (APC) superfamily. Spore germination protein (SGP) (TC 2.A.3.9) family.</text>
</comment>